<dbReference type="Gene3D" id="2.60.120.260">
    <property type="entry name" value="Galactose-binding domain-like"/>
    <property type="match status" value="1"/>
</dbReference>
<keyword evidence="1" id="KW-0732">Signal</keyword>
<dbReference type="RefSeq" id="WP_144278809.1">
    <property type="nucleotide sequence ID" value="NZ_CP041730.1"/>
</dbReference>
<dbReference type="InterPro" id="IPR008979">
    <property type="entry name" value="Galactose-bd-like_sf"/>
</dbReference>
<name>A0A516SGX7_9NEIS</name>
<dbReference type="Proteomes" id="UP000317550">
    <property type="component" value="Chromosome"/>
</dbReference>
<dbReference type="InterPro" id="IPR006946">
    <property type="entry name" value="DGR2-like_dom"/>
</dbReference>
<dbReference type="NCBIfam" id="TIGR02595">
    <property type="entry name" value="PEP_CTERM"/>
    <property type="match status" value="1"/>
</dbReference>
<evidence type="ECO:0000313" key="4">
    <source>
        <dbReference type="Proteomes" id="UP000317550"/>
    </source>
</evidence>
<dbReference type="InterPro" id="IPR027576">
    <property type="entry name" value="Choice_anch_C_dom"/>
</dbReference>
<dbReference type="Pfam" id="PF04862">
    <property type="entry name" value="DUF642"/>
    <property type="match status" value="1"/>
</dbReference>
<feature type="domain" description="DUF642" evidence="2">
    <location>
        <begin position="25"/>
        <end position="178"/>
    </location>
</feature>
<gene>
    <name evidence="3" type="ORF">FNU76_14215</name>
</gene>
<accession>A0A516SGX7</accession>
<dbReference type="SUPFAM" id="SSF49785">
    <property type="entry name" value="Galactose-binding domain-like"/>
    <property type="match status" value="1"/>
</dbReference>
<dbReference type="AlphaFoldDB" id="A0A516SGX7"/>
<sequence>MKNKRLLIPLLFAFALAGQAQAAAFQNGDFEFGNLESGSFTTLTAGSNALTGWSIIGSVDWIHQYWSPSSGSRSLDLNGSGYGGVQQFFDTVAGQTYQVSFDLAGNPDVATLKTMAVGVGNYAGVFQFDTTGRDRSNMGWQTHQISFIAQGDTTVLTFASLTDDGNVVWGPALDNVKVTAVPEPEGYAMLGLGFAMVGLLARRRGQGR</sequence>
<protein>
    <submittedName>
        <fullName evidence="3">Choice-of-anchor C family protein</fullName>
    </submittedName>
</protein>
<feature type="signal peptide" evidence="1">
    <location>
        <begin position="1"/>
        <end position="22"/>
    </location>
</feature>
<evidence type="ECO:0000256" key="1">
    <source>
        <dbReference type="SAM" id="SignalP"/>
    </source>
</evidence>
<evidence type="ECO:0000259" key="2">
    <source>
        <dbReference type="Pfam" id="PF04862"/>
    </source>
</evidence>
<organism evidence="3 4">
    <name type="scientific">Chitinimonas arctica</name>
    <dbReference type="NCBI Taxonomy" id="2594795"/>
    <lineage>
        <taxon>Bacteria</taxon>
        <taxon>Pseudomonadati</taxon>
        <taxon>Pseudomonadota</taxon>
        <taxon>Betaproteobacteria</taxon>
        <taxon>Neisseriales</taxon>
        <taxon>Chitinibacteraceae</taxon>
        <taxon>Chitinimonas</taxon>
    </lineage>
</organism>
<evidence type="ECO:0000313" key="3">
    <source>
        <dbReference type="EMBL" id="QDQ27416.1"/>
    </source>
</evidence>
<dbReference type="KEGG" id="cari:FNU76_14215"/>
<reference evidence="4" key="1">
    <citation type="submission" date="2019-07" db="EMBL/GenBank/DDBJ databases">
        <title>Chitinimonas sp. nov., isolated from Ny-Alesund, arctica soil.</title>
        <authorList>
            <person name="Xu Q."/>
            <person name="Peng F."/>
        </authorList>
    </citation>
    <scope>NUCLEOTIDE SEQUENCE [LARGE SCALE GENOMIC DNA]</scope>
    <source>
        <strain evidence="4">R3-44</strain>
    </source>
</reference>
<keyword evidence="4" id="KW-1185">Reference proteome</keyword>
<dbReference type="OrthoDB" id="3872034at2"/>
<dbReference type="InterPro" id="IPR013424">
    <property type="entry name" value="Ice-binding_C"/>
</dbReference>
<dbReference type="EMBL" id="CP041730">
    <property type="protein sequence ID" value="QDQ27416.1"/>
    <property type="molecule type" value="Genomic_DNA"/>
</dbReference>
<proteinExistence type="predicted"/>
<feature type="chain" id="PRO_5021823900" evidence="1">
    <location>
        <begin position="23"/>
        <end position="208"/>
    </location>
</feature>
<dbReference type="NCBIfam" id="TIGR04362">
    <property type="entry name" value="choice_anch_C"/>
    <property type="match status" value="1"/>
</dbReference>